<name>A0A1Y1YDN7_9PLEO</name>
<dbReference type="EMBL" id="MCFA01000269">
    <property type="protein sequence ID" value="ORX95836.1"/>
    <property type="molecule type" value="Genomic_DNA"/>
</dbReference>
<sequence length="110" mass="12312">MPPSSSHEEPSGESVINKMAVRNQQESPLLRLPLESRGIIWEYAFRGRTVHPISSRGYFAKGPGRITYHECRERLSPSAIYELAHPGASDDDPLKWKPEVIGPPCLSWSA</sequence>
<dbReference type="PANTHER" id="PTHR38790">
    <property type="entry name" value="2EXR DOMAIN-CONTAINING PROTEIN-RELATED"/>
    <property type="match status" value="1"/>
</dbReference>
<evidence type="ECO:0000313" key="2">
    <source>
        <dbReference type="Proteomes" id="UP000193144"/>
    </source>
</evidence>
<dbReference type="Proteomes" id="UP000193144">
    <property type="component" value="Unassembled WGS sequence"/>
</dbReference>
<dbReference type="PANTHER" id="PTHR38790:SF4">
    <property type="entry name" value="2EXR DOMAIN-CONTAINING PROTEIN"/>
    <property type="match status" value="1"/>
</dbReference>
<gene>
    <name evidence="1" type="ORF">BCR34DRAFT_579067</name>
</gene>
<organism evidence="1 2">
    <name type="scientific">Clohesyomyces aquaticus</name>
    <dbReference type="NCBI Taxonomy" id="1231657"/>
    <lineage>
        <taxon>Eukaryota</taxon>
        <taxon>Fungi</taxon>
        <taxon>Dikarya</taxon>
        <taxon>Ascomycota</taxon>
        <taxon>Pezizomycotina</taxon>
        <taxon>Dothideomycetes</taxon>
        <taxon>Pleosporomycetidae</taxon>
        <taxon>Pleosporales</taxon>
        <taxon>Lindgomycetaceae</taxon>
        <taxon>Clohesyomyces</taxon>
    </lineage>
</organism>
<reference evidence="1 2" key="1">
    <citation type="submission" date="2016-07" db="EMBL/GenBank/DDBJ databases">
        <title>Pervasive Adenine N6-methylation of Active Genes in Fungi.</title>
        <authorList>
            <consortium name="DOE Joint Genome Institute"/>
            <person name="Mondo S.J."/>
            <person name="Dannebaum R.O."/>
            <person name="Kuo R.C."/>
            <person name="Labutti K."/>
            <person name="Haridas S."/>
            <person name="Kuo A."/>
            <person name="Salamov A."/>
            <person name="Ahrendt S.R."/>
            <person name="Lipzen A."/>
            <person name="Sullivan W."/>
            <person name="Andreopoulos W.B."/>
            <person name="Clum A."/>
            <person name="Lindquist E."/>
            <person name="Daum C."/>
            <person name="Ramamoorthy G.K."/>
            <person name="Gryganskyi A."/>
            <person name="Culley D."/>
            <person name="Magnuson J.K."/>
            <person name="James T.Y."/>
            <person name="O'Malley M.A."/>
            <person name="Stajich J.E."/>
            <person name="Spatafora J.W."/>
            <person name="Visel A."/>
            <person name="Grigoriev I.V."/>
        </authorList>
    </citation>
    <scope>NUCLEOTIDE SEQUENCE [LARGE SCALE GENOMIC DNA]</scope>
    <source>
        <strain evidence="1 2">CBS 115471</strain>
    </source>
</reference>
<accession>A0A1Y1YDN7</accession>
<proteinExistence type="predicted"/>
<protein>
    <submittedName>
        <fullName evidence="1">Uncharacterized protein</fullName>
    </submittedName>
</protein>
<evidence type="ECO:0000313" key="1">
    <source>
        <dbReference type="EMBL" id="ORX95836.1"/>
    </source>
</evidence>
<comment type="caution">
    <text evidence="1">The sequence shown here is derived from an EMBL/GenBank/DDBJ whole genome shotgun (WGS) entry which is preliminary data.</text>
</comment>
<keyword evidence="2" id="KW-1185">Reference proteome</keyword>
<dbReference type="AlphaFoldDB" id="A0A1Y1YDN7"/>
<dbReference type="OrthoDB" id="5413827at2759"/>